<dbReference type="AlphaFoldDB" id="A0A4Y7TV20"/>
<accession>A0A4Y7TV20</accession>
<dbReference type="OrthoDB" id="5424209at2759"/>
<evidence type="ECO:0000313" key="2">
    <source>
        <dbReference type="Proteomes" id="UP000298030"/>
    </source>
</evidence>
<comment type="caution">
    <text evidence="1">The sequence shown here is derived from an EMBL/GenBank/DDBJ whole genome shotgun (WGS) entry which is preliminary data.</text>
</comment>
<protein>
    <submittedName>
        <fullName evidence="1">Uncharacterized protein</fullName>
    </submittedName>
</protein>
<dbReference type="InterPro" id="IPR009003">
    <property type="entry name" value="Peptidase_S1_PA"/>
</dbReference>
<sequence length="558" mass="60381">MAANAPSISSGISKANAAARHTSLVSNYAEAFTDTYGGIGGVPFIYKTGPAWVQPTGGPDAQWPCLREMRPVSHSHPINTHWTGIVKKIDAHYTKIGMPLNIVAGIAYGNQGHKETFCKLVVVLGLPPTPFEFTNIKAAADYVQGTILSATGFSDIQVAIREWEVNPKCAGPQLPSLDRLDDGDIAEFRHPFTSNPGLALLERQELEGTIGAYFQCPGDDIIFGLTCCHVAAPGHATTGLTVEQAAANHEAIIAIGSGAYKEGIAAITERIGTFKKIIQSEKDSIEWLEQRLGDGTRDFDTFVKKVRRAQEKVMTTEEDMHALDSLNSWITGHLTLPEQRRIGRVYCAEPIAASTIDPTSAYTVDWAFVQLEEDAFKQPGFTGNQVYVGGRVSKEEYCNLTFPCVDDRGDYKYPPKELLQISGSVPEAEMLNPTQRGPDGEPGMPLIKNGRTTGTTIGWLNGLKTFTRHYAIEGVADFTMMETTIILQRGRSGRRCAFSANGDSGAAILDRDGRFAALLTGGGGITDEADITFATPAYQLLPRIRDAVPGVDLFPGVP</sequence>
<dbReference type="EMBL" id="QPFP01000003">
    <property type="protein sequence ID" value="TEB38017.1"/>
    <property type="molecule type" value="Genomic_DNA"/>
</dbReference>
<dbReference type="SUPFAM" id="SSF50494">
    <property type="entry name" value="Trypsin-like serine proteases"/>
    <property type="match status" value="1"/>
</dbReference>
<gene>
    <name evidence="1" type="ORF">FA13DRAFT_1621299</name>
</gene>
<evidence type="ECO:0000313" key="1">
    <source>
        <dbReference type="EMBL" id="TEB38017.1"/>
    </source>
</evidence>
<dbReference type="STRING" id="71717.A0A4Y7TV20"/>
<reference evidence="1 2" key="1">
    <citation type="journal article" date="2019" name="Nat. Ecol. Evol.">
        <title>Megaphylogeny resolves global patterns of mushroom evolution.</title>
        <authorList>
            <person name="Varga T."/>
            <person name="Krizsan K."/>
            <person name="Foldi C."/>
            <person name="Dima B."/>
            <person name="Sanchez-Garcia M."/>
            <person name="Sanchez-Ramirez S."/>
            <person name="Szollosi G.J."/>
            <person name="Szarkandi J.G."/>
            <person name="Papp V."/>
            <person name="Albert L."/>
            <person name="Andreopoulos W."/>
            <person name="Angelini C."/>
            <person name="Antonin V."/>
            <person name="Barry K.W."/>
            <person name="Bougher N.L."/>
            <person name="Buchanan P."/>
            <person name="Buyck B."/>
            <person name="Bense V."/>
            <person name="Catcheside P."/>
            <person name="Chovatia M."/>
            <person name="Cooper J."/>
            <person name="Damon W."/>
            <person name="Desjardin D."/>
            <person name="Finy P."/>
            <person name="Geml J."/>
            <person name="Haridas S."/>
            <person name="Hughes K."/>
            <person name="Justo A."/>
            <person name="Karasinski D."/>
            <person name="Kautmanova I."/>
            <person name="Kiss B."/>
            <person name="Kocsube S."/>
            <person name="Kotiranta H."/>
            <person name="LaButti K.M."/>
            <person name="Lechner B.E."/>
            <person name="Liimatainen K."/>
            <person name="Lipzen A."/>
            <person name="Lukacs Z."/>
            <person name="Mihaltcheva S."/>
            <person name="Morgado L.N."/>
            <person name="Niskanen T."/>
            <person name="Noordeloos M.E."/>
            <person name="Ohm R.A."/>
            <person name="Ortiz-Santana B."/>
            <person name="Ovrebo C."/>
            <person name="Racz N."/>
            <person name="Riley R."/>
            <person name="Savchenko A."/>
            <person name="Shiryaev A."/>
            <person name="Soop K."/>
            <person name="Spirin V."/>
            <person name="Szebenyi C."/>
            <person name="Tomsovsky M."/>
            <person name="Tulloss R.E."/>
            <person name="Uehling J."/>
            <person name="Grigoriev I.V."/>
            <person name="Vagvolgyi C."/>
            <person name="Papp T."/>
            <person name="Martin F.M."/>
            <person name="Miettinen O."/>
            <person name="Hibbett D.S."/>
            <person name="Nagy L.G."/>
        </authorList>
    </citation>
    <scope>NUCLEOTIDE SEQUENCE [LARGE SCALE GENOMIC DNA]</scope>
    <source>
        <strain evidence="1 2">FP101781</strain>
    </source>
</reference>
<dbReference type="Proteomes" id="UP000298030">
    <property type="component" value="Unassembled WGS sequence"/>
</dbReference>
<name>A0A4Y7TV20_COPMI</name>
<proteinExistence type="predicted"/>
<keyword evidence="2" id="KW-1185">Reference proteome</keyword>
<organism evidence="1 2">
    <name type="scientific">Coprinellus micaceus</name>
    <name type="common">Glistening ink-cap mushroom</name>
    <name type="synonym">Coprinus micaceus</name>
    <dbReference type="NCBI Taxonomy" id="71717"/>
    <lineage>
        <taxon>Eukaryota</taxon>
        <taxon>Fungi</taxon>
        <taxon>Dikarya</taxon>
        <taxon>Basidiomycota</taxon>
        <taxon>Agaricomycotina</taxon>
        <taxon>Agaricomycetes</taxon>
        <taxon>Agaricomycetidae</taxon>
        <taxon>Agaricales</taxon>
        <taxon>Agaricineae</taxon>
        <taxon>Psathyrellaceae</taxon>
        <taxon>Coprinellus</taxon>
    </lineage>
</organism>